<accession>A0ABV2YXP7</accession>
<reference evidence="1 2" key="1">
    <citation type="submission" date="2024-06" db="EMBL/GenBank/DDBJ databases">
        <title>The Natural Products Discovery Center: Release of the First 8490 Sequenced Strains for Exploring Actinobacteria Biosynthetic Diversity.</title>
        <authorList>
            <person name="Kalkreuter E."/>
            <person name="Kautsar S.A."/>
            <person name="Yang D."/>
            <person name="Bader C.D."/>
            <person name="Teijaro C.N."/>
            <person name="Fluegel L."/>
            <person name="Davis C.M."/>
            <person name="Simpson J.R."/>
            <person name="Lauterbach L."/>
            <person name="Steele A.D."/>
            <person name="Gui C."/>
            <person name="Meng S."/>
            <person name="Li G."/>
            <person name="Viehrig K."/>
            <person name="Ye F."/>
            <person name="Su P."/>
            <person name="Kiefer A.F."/>
            <person name="Nichols A."/>
            <person name="Cepeda A.J."/>
            <person name="Yan W."/>
            <person name="Fan B."/>
            <person name="Jiang Y."/>
            <person name="Adhikari A."/>
            <person name="Zheng C.-J."/>
            <person name="Schuster L."/>
            <person name="Cowan T.M."/>
            <person name="Smanski M.J."/>
            <person name="Chevrette M.G."/>
            <person name="De Carvalho L.P.S."/>
            <person name="Shen B."/>
        </authorList>
    </citation>
    <scope>NUCLEOTIDE SEQUENCE [LARGE SCALE GENOMIC DNA]</scope>
    <source>
        <strain evidence="1 2">NPDC033039</strain>
    </source>
</reference>
<dbReference type="Proteomes" id="UP001550853">
    <property type="component" value="Unassembled WGS sequence"/>
</dbReference>
<dbReference type="EMBL" id="JBEZVI010000006">
    <property type="protein sequence ID" value="MEU3710518.1"/>
    <property type="molecule type" value="Genomic_DNA"/>
</dbReference>
<protein>
    <recommendedName>
        <fullName evidence="3">XRE family transcriptional regulator</fullName>
    </recommendedName>
</protein>
<keyword evidence="2" id="KW-1185">Reference proteome</keyword>
<comment type="caution">
    <text evidence="1">The sequence shown here is derived from an EMBL/GenBank/DDBJ whole genome shotgun (WGS) entry which is preliminary data.</text>
</comment>
<gene>
    <name evidence="1" type="ORF">AB0E61_10490</name>
</gene>
<sequence>MSEADTPFADMVRAALAAPGATYRKLTERAIDPETGYQPSHTTLRKIALDEPVKISPPLVRSIAAAVDKPVREVQIAAAHQYVGLIADDPLGASTPEATVVVAHVPGMTAGDMPKVQELLNKWAGGEKVEANQPDP</sequence>
<evidence type="ECO:0000313" key="1">
    <source>
        <dbReference type="EMBL" id="MEU3710518.1"/>
    </source>
</evidence>
<organism evidence="1 2">
    <name type="scientific">Streptomyces catenulae</name>
    <dbReference type="NCBI Taxonomy" id="66875"/>
    <lineage>
        <taxon>Bacteria</taxon>
        <taxon>Bacillati</taxon>
        <taxon>Actinomycetota</taxon>
        <taxon>Actinomycetes</taxon>
        <taxon>Kitasatosporales</taxon>
        <taxon>Streptomycetaceae</taxon>
        <taxon>Streptomyces</taxon>
    </lineage>
</organism>
<name>A0ABV2YXP7_9ACTN</name>
<proteinExistence type="predicted"/>
<evidence type="ECO:0000313" key="2">
    <source>
        <dbReference type="Proteomes" id="UP001550853"/>
    </source>
</evidence>
<evidence type="ECO:0008006" key="3">
    <source>
        <dbReference type="Google" id="ProtNLM"/>
    </source>
</evidence>
<dbReference type="RefSeq" id="WP_157848017.1">
    <property type="nucleotide sequence ID" value="NZ_JBEZVI010000006.1"/>
</dbReference>